<evidence type="ECO:0000256" key="3">
    <source>
        <dbReference type="ARBA" id="ARBA00023054"/>
    </source>
</evidence>
<evidence type="ECO:0000256" key="4">
    <source>
        <dbReference type="ARBA" id="ARBA00023143"/>
    </source>
</evidence>
<dbReference type="RefSeq" id="WP_130103656.1">
    <property type="nucleotide sequence ID" value="NZ_SDWW01000044.1"/>
</dbReference>
<evidence type="ECO:0000313" key="8">
    <source>
        <dbReference type="EMBL" id="RYV50029.1"/>
    </source>
</evidence>
<comment type="subcellular location">
    <subcellularLocation>
        <location evidence="5">Secreted</location>
    </subcellularLocation>
    <subcellularLocation>
        <location evidence="5">Bacterial flagellum</location>
    </subcellularLocation>
</comment>
<comment type="similarity">
    <text evidence="1 5">Belongs to the FliD family.</text>
</comment>
<comment type="subunit">
    <text evidence="2 5">Homopentamer.</text>
</comment>
<dbReference type="Proteomes" id="UP000293764">
    <property type="component" value="Unassembled WGS sequence"/>
</dbReference>
<dbReference type="GO" id="GO:0009421">
    <property type="term" value="C:bacterial-type flagellum filament cap"/>
    <property type="evidence" value="ECO:0007669"/>
    <property type="project" value="InterPro"/>
</dbReference>
<evidence type="ECO:0000256" key="2">
    <source>
        <dbReference type="ARBA" id="ARBA00011255"/>
    </source>
</evidence>
<evidence type="ECO:0000313" key="9">
    <source>
        <dbReference type="Proteomes" id="UP000293764"/>
    </source>
</evidence>
<dbReference type="GO" id="GO:0005576">
    <property type="term" value="C:extracellular region"/>
    <property type="evidence" value="ECO:0007669"/>
    <property type="project" value="UniProtKB-SubCell"/>
</dbReference>
<gene>
    <name evidence="8" type="ORF">EUA98_15800</name>
</gene>
<evidence type="ECO:0000259" key="7">
    <source>
        <dbReference type="Pfam" id="PF07195"/>
    </source>
</evidence>
<keyword evidence="9" id="KW-1185">Reference proteome</keyword>
<dbReference type="InterPro" id="IPR010809">
    <property type="entry name" value="FliD_C"/>
</dbReference>
<evidence type="ECO:0000256" key="1">
    <source>
        <dbReference type="ARBA" id="ARBA00009764"/>
    </source>
</evidence>
<reference evidence="8 9" key="1">
    <citation type="submission" date="2019-01" db="EMBL/GenBank/DDBJ databases">
        <title>Novel species of Cellulomonas.</title>
        <authorList>
            <person name="Liu Q."/>
            <person name="Xin Y.-H."/>
        </authorList>
    </citation>
    <scope>NUCLEOTIDE SEQUENCE [LARGE SCALE GENOMIC DNA]</scope>
    <source>
        <strain evidence="8 9">HLT2-17</strain>
    </source>
</reference>
<keyword evidence="8" id="KW-0966">Cell projection</keyword>
<dbReference type="PANTHER" id="PTHR30288">
    <property type="entry name" value="FLAGELLAR CAP/ASSEMBLY PROTEIN FLID"/>
    <property type="match status" value="1"/>
</dbReference>
<keyword evidence="3" id="KW-0175">Coiled coil</keyword>
<proteinExistence type="inferred from homology"/>
<keyword evidence="5" id="KW-0964">Secreted</keyword>
<dbReference type="PANTHER" id="PTHR30288:SF0">
    <property type="entry name" value="FLAGELLAR HOOK-ASSOCIATED PROTEIN 2"/>
    <property type="match status" value="1"/>
</dbReference>
<dbReference type="AlphaFoldDB" id="A0A4Q5MWR3"/>
<keyword evidence="4 5" id="KW-0975">Bacterial flagellum</keyword>
<dbReference type="InterPro" id="IPR040026">
    <property type="entry name" value="FliD"/>
</dbReference>
<protein>
    <recommendedName>
        <fullName evidence="5">Flagellar hook-associated protein 2</fullName>
        <shortName evidence="5">HAP2</shortName>
    </recommendedName>
    <alternativeName>
        <fullName evidence="5">Flagellar cap protein</fullName>
    </alternativeName>
</protein>
<dbReference type="GO" id="GO:0009424">
    <property type="term" value="C:bacterial-type flagellum hook"/>
    <property type="evidence" value="ECO:0007669"/>
    <property type="project" value="UniProtKB-UniRule"/>
</dbReference>
<comment type="caution">
    <text evidence="8">The sequence shown here is derived from an EMBL/GenBank/DDBJ whole genome shotgun (WGS) entry which is preliminary data.</text>
</comment>
<organism evidence="8 9">
    <name type="scientific">Pengzhenrongella frigida</name>
    <dbReference type="NCBI Taxonomy" id="1259133"/>
    <lineage>
        <taxon>Bacteria</taxon>
        <taxon>Bacillati</taxon>
        <taxon>Actinomycetota</taxon>
        <taxon>Actinomycetes</taxon>
        <taxon>Micrococcales</taxon>
        <taxon>Pengzhenrongella</taxon>
    </lineage>
</organism>
<dbReference type="Pfam" id="PF07195">
    <property type="entry name" value="FliD_C"/>
    <property type="match status" value="1"/>
</dbReference>
<name>A0A4Q5MWR3_9MICO</name>
<dbReference type="Pfam" id="PF02465">
    <property type="entry name" value="FliD_N"/>
    <property type="match status" value="1"/>
</dbReference>
<feature type="domain" description="Flagellar hook-associated protein 2 N-terminal" evidence="6">
    <location>
        <begin position="10"/>
        <end position="105"/>
    </location>
</feature>
<dbReference type="EMBL" id="SDWW01000044">
    <property type="protein sequence ID" value="RYV50029.1"/>
    <property type="molecule type" value="Genomic_DNA"/>
</dbReference>
<sequence length="465" mass="46726">MSAAIDGLISGIDTTSMITQLMTLEALPQTALKTKVSTTGTFVTALQSLNTKVSSLGDSATKASSATSWGAVTSASSATSVTSSASATASAGSLTFQVDAIATRQTSVSAAVTDLTGFFGGVTPATLTLATGSPASPTVAEISMTGVTDLASLATAINDADAGVTATLVKISATESRLQLSSKSTGVAGAFDLYSGSVAAADVAAATPLMGRAPAFAITNAADAQITLWKGTGVEQIVTSATNTFAGVLTGVDFTISKVEADPVTLTVKRDNAALTALASGLVTNLSTVLAEITSRTKSSTTTDSTGRTLVTGGIFTADNSVRTLKQSLLTAASAPVDGISPSSMGIVLGKDGTFTFDATIFSAALAADPAKVQSVISGMAARVAELADDQSDPIVGALSLKITSQQSYVKGLGDQVLGWDNRLELRRAALEKSYAGLEVALGKLNSQSDWLTSQLTSLTGSNNS</sequence>
<evidence type="ECO:0000259" key="6">
    <source>
        <dbReference type="Pfam" id="PF02465"/>
    </source>
</evidence>
<evidence type="ECO:0000256" key="5">
    <source>
        <dbReference type="RuleBase" id="RU362066"/>
    </source>
</evidence>
<dbReference type="GO" id="GO:0071973">
    <property type="term" value="P:bacterial-type flagellum-dependent cell motility"/>
    <property type="evidence" value="ECO:0007669"/>
    <property type="project" value="TreeGrafter"/>
</dbReference>
<keyword evidence="8" id="KW-0969">Cilium</keyword>
<dbReference type="OrthoDB" id="5241527at2"/>
<dbReference type="GO" id="GO:0007155">
    <property type="term" value="P:cell adhesion"/>
    <property type="evidence" value="ECO:0007669"/>
    <property type="project" value="InterPro"/>
</dbReference>
<keyword evidence="8" id="KW-0282">Flagellum</keyword>
<dbReference type="InterPro" id="IPR003481">
    <property type="entry name" value="FliD_N"/>
</dbReference>
<comment type="function">
    <text evidence="5">Required for morphogenesis and for the elongation of the flagellar filament by facilitating polymerization of the flagellin monomers at the tip of growing filament. Forms a capping structure, which prevents flagellin subunits (transported through the central channel of the flagellum) from leaking out without polymerization at the distal end.</text>
</comment>
<feature type="domain" description="Flagellar hook-associated protein 2 C-terminal" evidence="7">
    <location>
        <begin position="221"/>
        <end position="447"/>
    </location>
</feature>
<accession>A0A4Q5MWR3</accession>